<name>A0ABY8NEU8_9GAMM</name>
<dbReference type="InterPro" id="IPR001849">
    <property type="entry name" value="PH_domain"/>
</dbReference>
<keyword evidence="3" id="KW-1185">Reference proteome</keyword>
<evidence type="ECO:0000259" key="1">
    <source>
        <dbReference type="PROSITE" id="PS50003"/>
    </source>
</evidence>
<proteinExistence type="predicted"/>
<dbReference type="Proteomes" id="UP001236500">
    <property type="component" value="Chromosome"/>
</dbReference>
<organism evidence="2 3">
    <name type="scientific">Microbulbifer bruguierae</name>
    <dbReference type="NCBI Taxonomy" id="3029061"/>
    <lineage>
        <taxon>Bacteria</taxon>
        <taxon>Pseudomonadati</taxon>
        <taxon>Pseudomonadota</taxon>
        <taxon>Gammaproteobacteria</taxon>
        <taxon>Cellvibrionales</taxon>
        <taxon>Microbulbiferaceae</taxon>
        <taxon>Microbulbifer</taxon>
    </lineage>
</organism>
<dbReference type="Gene3D" id="3.40.50.300">
    <property type="entry name" value="P-loop containing nucleotide triphosphate hydrolases"/>
    <property type="match status" value="1"/>
</dbReference>
<dbReference type="PROSITE" id="PS50003">
    <property type="entry name" value="PH_DOMAIN"/>
    <property type="match status" value="1"/>
</dbReference>
<protein>
    <recommendedName>
        <fullName evidence="1">PH domain-containing protein</fullName>
    </recommendedName>
</protein>
<feature type="domain" description="PH" evidence="1">
    <location>
        <begin position="1"/>
        <end position="35"/>
    </location>
</feature>
<dbReference type="EMBL" id="CP118605">
    <property type="protein sequence ID" value="WGL16277.1"/>
    <property type="molecule type" value="Genomic_DNA"/>
</dbReference>
<evidence type="ECO:0000313" key="2">
    <source>
        <dbReference type="EMBL" id="WGL16277.1"/>
    </source>
</evidence>
<sequence>MFDLTNDEQLKLAIAAIDPFKRSPDWLRSLEHSIAYVQEADEAERSSEAFHQHIWEENPVSDVGMGTVNVRGAIENESFRRWFASRSLQVQKRVEEDGTVAISDFYEELTKEILAFSGRRPLLKIMRVLALLFPRHFTTIADLGKALAFHRVMFGKLKKPGAVKRHWDVRQRIDGLIGETDSSPKALARRMTYAWILYENNVLAESADEEVSESVTSGTLKLHPLPAAQRRKGLTAIGGGVGAISSALSFVENEVTREELIDHLRSEFPDYKENSLRVIINVLKNEFHVVEEKGGILKPTSRGVSFLENEDPQELIPLLLTRVLGVDHVIKALEHGPLRWMDLIEQLKQVNSGWTTNYAPGVILKWLRDFDLLSITDDRSLALTESGQSWVKVIDWEPEKLRVEQEFEEKLDTGITGLDIHKLDQADLLARVIGDTAISSSQVRQLHLGLWSHKQRHFAIMAGLSGSGKTFLAQRYAKALAQDFTSTPEKNVYILPVQPGWYDPSPLFGYVNPLMADSYVRPPLLDFFLRASRNPDQPFTVILDEMNLSHPEQYFAPVLSAMESGDHLRLHNEGDVFDGVPAQITYPSNMAFIGTVNMDETTHGISDKVLDRAYTLEFWQINLDEYPNWNAFNLSETDVSRAKECLGSLMTVLSPERMHFGWRTVEDVLSYLELAARHREFDLVSELDNVIYARILPKLRGSESQRLQSTLDALVTELARLGLRRCCDKVRSLQRDLMDTGMMRFWR</sequence>
<dbReference type="InterPro" id="IPR027417">
    <property type="entry name" value="P-loop_NTPase"/>
</dbReference>
<evidence type="ECO:0000313" key="3">
    <source>
        <dbReference type="Proteomes" id="UP001236500"/>
    </source>
</evidence>
<gene>
    <name evidence="2" type="ORF">PVT68_16100</name>
</gene>
<dbReference type="SUPFAM" id="SSF52540">
    <property type="entry name" value="P-loop containing nucleoside triphosphate hydrolases"/>
    <property type="match status" value="1"/>
</dbReference>
<accession>A0ABY8NEU8</accession>
<reference evidence="2 3" key="1">
    <citation type="submission" date="2023-02" db="EMBL/GenBank/DDBJ databases">
        <title>Description and genomic characterization of Microbulbifer bruguierae sp. nov., isolated from the sediment of mangrove plant Bruguiera sexangula.</title>
        <authorList>
            <person name="Long M."/>
        </authorList>
    </citation>
    <scope>NUCLEOTIDE SEQUENCE [LARGE SCALE GENOMIC DNA]</scope>
    <source>
        <strain evidence="2 3">H12</strain>
    </source>
</reference>
<dbReference type="RefSeq" id="WP_280319813.1">
    <property type="nucleotide sequence ID" value="NZ_CP118605.1"/>
</dbReference>